<dbReference type="RefSeq" id="WP_147328374.1">
    <property type="nucleotide sequence ID" value="NZ_CP144375.1"/>
</dbReference>
<keyword evidence="2" id="KW-1185">Reference proteome</keyword>
<sequence>MLWALVIGSSVVAVLAVFWHPRKGVHSGGGPEGTHTVAHVIDTLELELESYGRHTKRRSVAQRDSSYLLDS</sequence>
<organism evidence="1 2">
    <name type="scientific">Kutzneria buriramensis</name>
    <dbReference type="NCBI Taxonomy" id="1045776"/>
    <lineage>
        <taxon>Bacteria</taxon>
        <taxon>Bacillati</taxon>
        <taxon>Actinomycetota</taxon>
        <taxon>Actinomycetes</taxon>
        <taxon>Pseudonocardiales</taxon>
        <taxon>Pseudonocardiaceae</taxon>
        <taxon>Kutzneria</taxon>
    </lineage>
</organism>
<gene>
    <name evidence="1" type="ORF">BCF44_101608</name>
</gene>
<proteinExistence type="predicted"/>
<comment type="caution">
    <text evidence="1">The sequence shown here is derived from an EMBL/GenBank/DDBJ whole genome shotgun (WGS) entry which is preliminary data.</text>
</comment>
<dbReference type="AlphaFoldDB" id="A0A3E0IA20"/>
<accession>A0A3E0IA20</accession>
<dbReference type="Proteomes" id="UP000256269">
    <property type="component" value="Unassembled WGS sequence"/>
</dbReference>
<dbReference type="OrthoDB" id="9848727at2"/>
<dbReference type="EMBL" id="QUNO01000001">
    <property type="protein sequence ID" value="REH55584.1"/>
    <property type="molecule type" value="Genomic_DNA"/>
</dbReference>
<protein>
    <submittedName>
        <fullName evidence="1">Uncharacterized protein</fullName>
    </submittedName>
</protein>
<evidence type="ECO:0000313" key="2">
    <source>
        <dbReference type="Proteomes" id="UP000256269"/>
    </source>
</evidence>
<name>A0A3E0IA20_9PSEU</name>
<reference evidence="1 2" key="1">
    <citation type="submission" date="2018-08" db="EMBL/GenBank/DDBJ databases">
        <title>Genomic Encyclopedia of Archaeal and Bacterial Type Strains, Phase II (KMG-II): from individual species to whole genera.</title>
        <authorList>
            <person name="Goeker M."/>
        </authorList>
    </citation>
    <scope>NUCLEOTIDE SEQUENCE [LARGE SCALE GENOMIC DNA]</scope>
    <source>
        <strain evidence="1 2">DSM 45791</strain>
    </source>
</reference>
<evidence type="ECO:0000313" key="1">
    <source>
        <dbReference type="EMBL" id="REH55584.1"/>
    </source>
</evidence>